<gene>
    <name evidence="2" type="ORF">IWH25_02115</name>
</gene>
<proteinExistence type="predicted"/>
<dbReference type="AlphaFoldDB" id="A0A974Y3Z4"/>
<evidence type="ECO:0000259" key="1">
    <source>
        <dbReference type="Pfam" id="PF00550"/>
    </source>
</evidence>
<evidence type="ECO:0000313" key="3">
    <source>
        <dbReference type="Proteomes" id="UP000663444"/>
    </source>
</evidence>
<dbReference type="SUPFAM" id="SSF47336">
    <property type="entry name" value="ACP-like"/>
    <property type="match status" value="1"/>
</dbReference>
<dbReference type="EMBL" id="CP064781">
    <property type="protein sequence ID" value="QRJ64175.1"/>
    <property type="molecule type" value="Genomic_DNA"/>
</dbReference>
<dbReference type="Proteomes" id="UP000663444">
    <property type="component" value="Chromosome"/>
</dbReference>
<feature type="domain" description="Carrier" evidence="1">
    <location>
        <begin position="23"/>
        <end position="78"/>
    </location>
</feature>
<reference evidence="2" key="1">
    <citation type="submission" date="2020-11" db="EMBL/GenBank/DDBJ databases">
        <title>Azospira restricta DSM 18626 genome sequence.</title>
        <authorList>
            <person name="Moe W.M."/>
        </authorList>
    </citation>
    <scope>NUCLEOTIDE SEQUENCE</scope>
    <source>
        <strain evidence="2">DSM 18626</strain>
    </source>
</reference>
<dbReference type="Pfam" id="PF00550">
    <property type="entry name" value="PP-binding"/>
    <property type="match status" value="1"/>
</dbReference>
<dbReference type="KEGG" id="ares:IWH25_02115"/>
<dbReference type="InterPro" id="IPR036736">
    <property type="entry name" value="ACP-like_sf"/>
</dbReference>
<organism evidence="2 3">
    <name type="scientific">Azospira restricta</name>
    <dbReference type="NCBI Taxonomy" id="404405"/>
    <lineage>
        <taxon>Bacteria</taxon>
        <taxon>Pseudomonadati</taxon>
        <taxon>Pseudomonadota</taxon>
        <taxon>Betaproteobacteria</taxon>
        <taxon>Rhodocyclales</taxon>
        <taxon>Rhodocyclaceae</taxon>
        <taxon>Azospira</taxon>
    </lineage>
</organism>
<name>A0A974Y3Z4_9RHOO</name>
<dbReference type="RefSeq" id="WP_203387715.1">
    <property type="nucleotide sequence ID" value="NZ_CP064781.1"/>
</dbReference>
<accession>A0A974Y3Z4</accession>
<evidence type="ECO:0000313" key="2">
    <source>
        <dbReference type="EMBL" id="QRJ64175.1"/>
    </source>
</evidence>
<dbReference type="InterPro" id="IPR009081">
    <property type="entry name" value="PP-bd_ACP"/>
</dbReference>
<sequence>MPRDPGELRAIVVATLQTIAPEIDAGALRADRPLRQQVDLDSMDWLNFLIGLSRTLGVAIPETDYRRLVSIDELVRYLREKTG</sequence>
<keyword evidence="3" id="KW-1185">Reference proteome</keyword>
<dbReference type="Gene3D" id="1.10.1200.10">
    <property type="entry name" value="ACP-like"/>
    <property type="match status" value="1"/>
</dbReference>
<protein>
    <submittedName>
        <fullName evidence="2">Acyl carrier protein</fullName>
    </submittedName>
</protein>